<accession>A0AAU9WGY8</accession>
<feature type="compositionally biased region" description="Basic and acidic residues" evidence="1">
    <location>
        <begin position="8"/>
        <end position="26"/>
    </location>
</feature>
<dbReference type="Pfam" id="PF22938">
    <property type="entry name" value="Integrase_p58_C"/>
    <property type="match status" value="1"/>
</dbReference>
<name>A0AAU9WGY8_9CNID</name>
<comment type="caution">
    <text evidence="3">The sequence shown here is derived from an EMBL/GenBank/DDBJ whole genome shotgun (WGS) entry which is preliminary data.</text>
</comment>
<feature type="region of interest" description="Disordered" evidence="1">
    <location>
        <begin position="1"/>
        <end position="26"/>
    </location>
</feature>
<dbReference type="AlphaFoldDB" id="A0AAU9WGY8"/>
<protein>
    <recommendedName>
        <fullName evidence="2">Integrase p58-like C-terminal domain-containing protein</fullName>
    </recommendedName>
</protein>
<proteinExistence type="predicted"/>
<dbReference type="EMBL" id="CALNXJ010000014">
    <property type="protein sequence ID" value="CAH3114763.1"/>
    <property type="molecule type" value="Genomic_DNA"/>
</dbReference>
<evidence type="ECO:0000259" key="2">
    <source>
        <dbReference type="Pfam" id="PF22938"/>
    </source>
</evidence>
<feature type="domain" description="Integrase p58-like C-terminal" evidence="2">
    <location>
        <begin position="72"/>
        <end position="101"/>
    </location>
</feature>
<evidence type="ECO:0000256" key="1">
    <source>
        <dbReference type="SAM" id="MobiDB-lite"/>
    </source>
</evidence>
<evidence type="ECO:0000313" key="4">
    <source>
        <dbReference type="Proteomes" id="UP001159428"/>
    </source>
</evidence>
<dbReference type="Proteomes" id="UP001159428">
    <property type="component" value="Unassembled WGS sequence"/>
</dbReference>
<evidence type="ECO:0000313" key="3">
    <source>
        <dbReference type="EMBL" id="CAH3114763.1"/>
    </source>
</evidence>
<reference evidence="3 4" key="1">
    <citation type="submission" date="2022-05" db="EMBL/GenBank/DDBJ databases">
        <authorList>
            <consortium name="Genoscope - CEA"/>
            <person name="William W."/>
        </authorList>
    </citation>
    <scope>NUCLEOTIDE SEQUENCE [LARGE SCALE GENOMIC DNA]</scope>
</reference>
<gene>
    <name evidence="3" type="ORF">PMEA_00005626</name>
</gene>
<organism evidence="3 4">
    <name type="scientific">Pocillopora meandrina</name>
    <dbReference type="NCBI Taxonomy" id="46732"/>
    <lineage>
        <taxon>Eukaryota</taxon>
        <taxon>Metazoa</taxon>
        <taxon>Cnidaria</taxon>
        <taxon>Anthozoa</taxon>
        <taxon>Hexacorallia</taxon>
        <taxon>Scleractinia</taxon>
        <taxon>Astrocoeniina</taxon>
        <taxon>Pocilloporidae</taxon>
        <taxon>Pocillopora</taxon>
    </lineage>
</organism>
<sequence length="139" mass="15934">MVSFTASEKPRMDKAHEKAQEHLRTSQKRQKDCYDCRVASEEITVRDHMYLYVPVIKNGKKLHSPWQGLHVVVKKIGDMTFQVEEVGNHRKRKVVNFNRLKLCGEPPSANQYPVPLSAYWSLLQFTSAETASSPLVHIG</sequence>
<keyword evidence="4" id="KW-1185">Reference proteome</keyword>
<dbReference type="InterPro" id="IPR054465">
    <property type="entry name" value="Integrase_p58-like_C"/>
</dbReference>